<feature type="transmembrane region" description="Helical" evidence="7">
    <location>
        <begin position="238"/>
        <end position="257"/>
    </location>
</feature>
<evidence type="ECO:0000256" key="3">
    <source>
        <dbReference type="ARBA" id="ARBA00022475"/>
    </source>
</evidence>
<dbReference type="RefSeq" id="WP_277577224.1">
    <property type="nucleotide sequence ID" value="NZ_JANRMI010000001.1"/>
</dbReference>
<keyword evidence="6 7" id="KW-0472">Membrane</keyword>
<accession>A0ABT6DGX6</accession>
<feature type="transmembrane region" description="Helical" evidence="7">
    <location>
        <begin position="298"/>
        <end position="321"/>
    </location>
</feature>
<dbReference type="Pfam" id="PF03601">
    <property type="entry name" value="Cons_hypoth698"/>
    <property type="match status" value="1"/>
</dbReference>
<dbReference type="InterPro" id="IPR018383">
    <property type="entry name" value="UPF0324_pro"/>
</dbReference>
<evidence type="ECO:0000256" key="1">
    <source>
        <dbReference type="ARBA" id="ARBA00004651"/>
    </source>
</evidence>
<gene>
    <name evidence="8" type="ORF">NWE73_05240</name>
</gene>
<dbReference type="PANTHER" id="PTHR30106">
    <property type="entry name" value="INNER MEMBRANE PROTEIN YEIH-RELATED"/>
    <property type="match status" value="1"/>
</dbReference>
<feature type="transmembrane region" description="Helical" evidence="7">
    <location>
        <begin position="208"/>
        <end position="226"/>
    </location>
</feature>
<organism evidence="8 9">
    <name type="scientific">Bdellovibrio svalbardensis</name>
    <dbReference type="NCBI Taxonomy" id="2972972"/>
    <lineage>
        <taxon>Bacteria</taxon>
        <taxon>Pseudomonadati</taxon>
        <taxon>Bdellovibrionota</taxon>
        <taxon>Bdellovibrionia</taxon>
        <taxon>Bdellovibrionales</taxon>
        <taxon>Pseudobdellovibrionaceae</taxon>
        <taxon>Bdellovibrio</taxon>
    </lineage>
</organism>
<keyword evidence="9" id="KW-1185">Reference proteome</keyword>
<comment type="subcellular location">
    <subcellularLocation>
        <location evidence="1">Cell membrane</location>
        <topology evidence="1">Multi-pass membrane protein</topology>
    </subcellularLocation>
</comment>
<feature type="transmembrane region" description="Helical" evidence="7">
    <location>
        <begin position="84"/>
        <end position="102"/>
    </location>
</feature>
<dbReference type="Proteomes" id="UP001152321">
    <property type="component" value="Unassembled WGS sequence"/>
</dbReference>
<sequence>MQTLEKPLSHHIKASVIPVAGIMCLTPYISSAVALILGIVIAVALGNPYIARTRKLTSTLLSLSVMGLGAGMDLGVVGKVGLAGVGYTVVGISTTLVLGYLIGKLLRTERDTSILISVGTAICGGSAIAAVAPTIRAKHHEISIALGTVFLLNALALFIFPPIGHILNLSETQFGLWSALAIHDTSSVVGSTLQYGPHALEVGTTVKLARALWIVPVTFLFSYLFARGQKSQGAEKPKRPWFILGFLIAAALVTWIPEIRPAGHMVNEVAKKVLVLTLFLIGTNLTKETIRSVGLKPLIQGISLWIVVASATLGAILIGWIH</sequence>
<evidence type="ECO:0000256" key="2">
    <source>
        <dbReference type="ARBA" id="ARBA00007977"/>
    </source>
</evidence>
<evidence type="ECO:0000313" key="8">
    <source>
        <dbReference type="EMBL" id="MDG0815754.1"/>
    </source>
</evidence>
<comment type="caution">
    <text evidence="8">The sequence shown here is derived from an EMBL/GenBank/DDBJ whole genome shotgun (WGS) entry which is preliminary data.</text>
</comment>
<evidence type="ECO:0000313" key="9">
    <source>
        <dbReference type="Proteomes" id="UP001152321"/>
    </source>
</evidence>
<evidence type="ECO:0000256" key="4">
    <source>
        <dbReference type="ARBA" id="ARBA00022692"/>
    </source>
</evidence>
<feature type="transmembrane region" description="Helical" evidence="7">
    <location>
        <begin position="142"/>
        <end position="162"/>
    </location>
</feature>
<keyword evidence="3" id="KW-1003">Cell membrane</keyword>
<protein>
    <submittedName>
        <fullName evidence="8">Sulfate exporter family transporter</fullName>
    </submittedName>
</protein>
<proteinExistence type="inferred from homology"/>
<evidence type="ECO:0000256" key="7">
    <source>
        <dbReference type="SAM" id="Phobius"/>
    </source>
</evidence>
<reference evidence="8" key="1">
    <citation type="submission" date="2022-08" db="EMBL/GenBank/DDBJ databases">
        <title>Novel Bdellovibrio Species Isolated from Svalbard: Designation Bdellovibrio svalbardensis.</title>
        <authorList>
            <person name="Mitchell R.J."/>
            <person name="Choi S.Y."/>
        </authorList>
    </citation>
    <scope>NUCLEOTIDE SEQUENCE</scope>
    <source>
        <strain evidence="8">PAP01</strain>
    </source>
</reference>
<feature type="transmembrane region" description="Helical" evidence="7">
    <location>
        <begin position="20"/>
        <end position="46"/>
    </location>
</feature>
<dbReference type="PANTHER" id="PTHR30106:SF1">
    <property type="entry name" value="UPF0324 MEMBRANE PROTEIN FN0533"/>
    <property type="match status" value="1"/>
</dbReference>
<name>A0ABT6DGX6_9BACT</name>
<comment type="similarity">
    <text evidence="2">Belongs to the UPF0324 family.</text>
</comment>
<keyword evidence="4 7" id="KW-0812">Transmembrane</keyword>
<keyword evidence="5 7" id="KW-1133">Transmembrane helix</keyword>
<evidence type="ECO:0000256" key="5">
    <source>
        <dbReference type="ARBA" id="ARBA00022989"/>
    </source>
</evidence>
<dbReference type="EMBL" id="JANRMI010000001">
    <property type="protein sequence ID" value="MDG0815754.1"/>
    <property type="molecule type" value="Genomic_DNA"/>
</dbReference>
<feature type="transmembrane region" description="Helical" evidence="7">
    <location>
        <begin position="114"/>
        <end position="136"/>
    </location>
</feature>
<evidence type="ECO:0000256" key="6">
    <source>
        <dbReference type="ARBA" id="ARBA00023136"/>
    </source>
</evidence>